<keyword evidence="3" id="KW-0963">Cytoplasm</keyword>
<dbReference type="GO" id="GO:0005681">
    <property type="term" value="C:spliceosomal complex"/>
    <property type="evidence" value="ECO:0007669"/>
    <property type="project" value="TreeGrafter"/>
</dbReference>
<protein>
    <recommendedName>
        <fullName evidence="8">Protein LOT5</fullName>
    </recommendedName>
</protein>
<dbReference type="GO" id="GO:0034715">
    <property type="term" value="C:pICln-Sm protein complex"/>
    <property type="evidence" value="ECO:0007669"/>
    <property type="project" value="TreeGrafter"/>
</dbReference>
<keyword evidence="4" id="KW-0539">Nucleus</keyword>
<feature type="compositionally biased region" description="Acidic residues" evidence="5">
    <location>
        <begin position="241"/>
        <end position="250"/>
    </location>
</feature>
<dbReference type="GO" id="GO:0005829">
    <property type="term" value="C:cytosol"/>
    <property type="evidence" value="ECO:0007669"/>
    <property type="project" value="TreeGrafter"/>
</dbReference>
<dbReference type="InterPro" id="IPR039924">
    <property type="entry name" value="ICln/Lot5/Saf5"/>
</dbReference>
<evidence type="ECO:0000313" key="7">
    <source>
        <dbReference type="Proteomes" id="UP000281468"/>
    </source>
</evidence>
<dbReference type="Proteomes" id="UP000281468">
    <property type="component" value="Unassembled WGS sequence"/>
</dbReference>
<feature type="region of interest" description="Disordered" evidence="5">
    <location>
        <begin position="1"/>
        <end position="29"/>
    </location>
</feature>
<dbReference type="EMBL" id="QWIQ01000860">
    <property type="protein sequence ID" value="RMY74840.1"/>
    <property type="molecule type" value="Genomic_DNA"/>
</dbReference>
<comment type="caution">
    <text evidence="6">The sequence shown here is derived from an EMBL/GenBank/DDBJ whole genome shotgun (WGS) entry which is preliminary data.</text>
</comment>
<dbReference type="PANTHER" id="PTHR21399:SF0">
    <property type="entry name" value="METHYLOSOME SUBUNIT PICLN"/>
    <property type="match status" value="1"/>
</dbReference>
<dbReference type="Gene3D" id="2.30.29.30">
    <property type="entry name" value="Pleckstrin-homology domain (PH domain)/Phosphotyrosine-binding domain (PTB)"/>
    <property type="match status" value="1"/>
</dbReference>
<accession>A0A3M7EEF5</accession>
<evidence type="ECO:0000256" key="4">
    <source>
        <dbReference type="ARBA" id="ARBA00023242"/>
    </source>
</evidence>
<dbReference type="AlphaFoldDB" id="A0A3M7EEF5"/>
<dbReference type="Pfam" id="PF03517">
    <property type="entry name" value="Voldacs"/>
    <property type="match status" value="1"/>
</dbReference>
<evidence type="ECO:0000313" key="6">
    <source>
        <dbReference type="EMBL" id="RMY74840.1"/>
    </source>
</evidence>
<dbReference type="PANTHER" id="PTHR21399">
    <property type="entry name" value="CHLORIDE CONDUCTANCE REGULATORY PROTEIN ICLN"/>
    <property type="match status" value="1"/>
</dbReference>
<feature type="region of interest" description="Disordered" evidence="5">
    <location>
        <begin position="184"/>
        <end position="203"/>
    </location>
</feature>
<evidence type="ECO:0000256" key="1">
    <source>
        <dbReference type="ARBA" id="ARBA00004123"/>
    </source>
</evidence>
<organism evidence="6 7">
    <name type="scientific">Hortaea werneckii</name>
    <name type="common">Black yeast</name>
    <name type="synonym">Cladosporium werneckii</name>
    <dbReference type="NCBI Taxonomy" id="91943"/>
    <lineage>
        <taxon>Eukaryota</taxon>
        <taxon>Fungi</taxon>
        <taxon>Dikarya</taxon>
        <taxon>Ascomycota</taxon>
        <taxon>Pezizomycotina</taxon>
        <taxon>Dothideomycetes</taxon>
        <taxon>Dothideomycetidae</taxon>
        <taxon>Mycosphaerellales</taxon>
        <taxon>Teratosphaeriaceae</taxon>
        <taxon>Hortaea</taxon>
    </lineage>
</organism>
<feature type="region of interest" description="Disordered" evidence="5">
    <location>
        <begin position="231"/>
        <end position="283"/>
    </location>
</feature>
<feature type="compositionally biased region" description="Polar residues" evidence="5">
    <location>
        <begin position="1"/>
        <end position="16"/>
    </location>
</feature>
<comment type="subcellular location">
    <subcellularLocation>
        <location evidence="2">Cytoplasm</location>
    </subcellularLocation>
    <subcellularLocation>
        <location evidence="1">Nucleus</location>
    </subcellularLocation>
</comment>
<sequence length="283" mass="30226">MSPTMADTYETITQKPQVGDFTPLDQHQEQTPQSFFAAKPVLHLQSPRATVAISKEDAEKNADFGHLGSREEEAESISFKDIDVWVTSRYLILWSTATEKGLRIPYPTITIHAQEGQAVLLELNLSDSNTADEDLEFIQLRIFPTTTTSGGSEAPAATADAGVNGHGDAAPVKVLYDAISACQELNPDPNPEGDDDEEGGMGGFDETAPGATGWITSENMADFMDEDGNFKMPEGATMIGGEDDGAEEGADGLGAGAGRRRPANEVDAEDGAAQDETKWQRTG</sequence>
<evidence type="ECO:0008006" key="8">
    <source>
        <dbReference type="Google" id="ProtNLM"/>
    </source>
</evidence>
<dbReference type="GO" id="GO:0000387">
    <property type="term" value="P:spliceosomal snRNP assembly"/>
    <property type="evidence" value="ECO:0007669"/>
    <property type="project" value="TreeGrafter"/>
</dbReference>
<gene>
    <name evidence="6" type="ORF">D0862_14041</name>
</gene>
<evidence type="ECO:0000256" key="2">
    <source>
        <dbReference type="ARBA" id="ARBA00004496"/>
    </source>
</evidence>
<name>A0A3M7EEF5_HORWE</name>
<dbReference type="VEuPathDB" id="FungiDB:BTJ68_14462"/>
<proteinExistence type="predicted"/>
<evidence type="ECO:0000256" key="5">
    <source>
        <dbReference type="SAM" id="MobiDB-lite"/>
    </source>
</evidence>
<reference evidence="6 7" key="1">
    <citation type="journal article" date="2018" name="BMC Genomics">
        <title>Genomic evidence for intraspecific hybridization in a clonal and extremely halotolerant yeast.</title>
        <authorList>
            <person name="Gostincar C."/>
            <person name="Stajich J.E."/>
            <person name="Zupancic J."/>
            <person name="Zalar P."/>
            <person name="Gunde-Cimerman N."/>
        </authorList>
    </citation>
    <scope>NUCLEOTIDE SEQUENCE [LARGE SCALE GENOMIC DNA]</scope>
    <source>
        <strain evidence="6 7">EXF-171</strain>
    </source>
</reference>
<dbReference type="GO" id="GO:0045292">
    <property type="term" value="P:mRNA cis splicing, via spliceosome"/>
    <property type="evidence" value="ECO:0007669"/>
    <property type="project" value="TreeGrafter"/>
</dbReference>
<dbReference type="InterPro" id="IPR011993">
    <property type="entry name" value="PH-like_dom_sf"/>
</dbReference>
<evidence type="ECO:0000256" key="3">
    <source>
        <dbReference type="ARBA" id="ARBA00022490"/>
    </source>
</evidence>